<protein>
    <recommendedName>
        <fullName evidence="3">DUF885 domain-containing protein</fullName>
    </recommendedName>
</protein>
<sequence>MEYGPFKRGRRDVGADRAWRAQLASSVLAMDDYPARLRAIADLDVAGSRDEGGRHEYDGVIGDLSSEGVDDGLARLGEGDPFADGHDEAHARAAEEALRVELGELQLHRANPLRHIVELDLSCYEREYAPEPERRAARDRHLAGWPDAVDRAIAALDRVSAPAATAMVGAARGLAEGVPDRDVPADVRDAALSAHRRLVSHLERAQRDGRRDAALGGDALARLMGAGEALEVDLGSLAATAEAERERLMDRLRESAARIDPARDPMEVAREVVGERPDGGDVVAQARTWTGLALDFTRERDLVPYHDGVCTVQLSPPSQRWVVAALSLSGPAEPDSPAHFFVTPPDPQWSAEETADWLQLFSPASLAAISVHEVAPGHFSHNRALRRAPGEVRRSLFSSAFIEGWAHYAEEMCVEEDFGRFAEDTLADPSFTAAHYEIGVWSEALVRVTRLAAAIGVHTGETTVEQAARRFAADTPHAGSAALSEARRAAVDPTYGRYTWGKLAILDLRERARRAWGGGFSLRRFHTALLDLGAPPLGLIGTAVERG</sequence>
<dbReference type="KEGG" id="strr:EKD16_05995"/>
<keyword evidence="2" id="KW-1185">Reference proteome</keyword>
<dbReference type="EMBL" id="CP036455">
    <property type="protein sequence ID" value="QBI52999.1"/>
    <property type="molecule type" value="Genomic_DNA"/>
</dbReference>
<evidence type="ECO:0000313" key="1">
    <source>
        <dbReference type="EMBL" id="QBI52999.1"/>
    </source>
</evidence>
<name>A0A4P6Q2B4_9ACTN</name>
<dbReference type="PANTHER" id="PTHR33361:SF15">
    <property type="entry name" value="DUF885 FAMILY LIPOPROTEIN"/>
    <property type="match status" value="1"/>
</dbReference>
<evidence type="ECO:0008006" key="3">
    <source>
        <dbReference type="Google" id="ProtNLM"/>
    </source>
</evidence>
<gene>
    <name evidence="1" type="ORF">EKD16_05995</name>
</gene>
<accession>A0A4P6Q2B4</accession>
<reference evidence="1 2" key="1">
    <citation type="submission" date="2019-02" db="EMBL/GenBank/DDBJ databases">
        <authorList>
            <person name="Khodamoradi S."/>
            <person name="Hahnke R.L."/>
            <person name="Kaempfer P."/>
            <person name="Schumann P."/>
            <person name="Rohde M."/>
            <person name="Steinert M."/>
            <person name="Luzhetskyy A."/>
            <person name="Wink J."/>
            <person name="Ruckert C."/>
        </authorList>
    </citation>
    <scope>NUCLEOTIDE SEQUENCE [LARGE SCALE GENOMIC DNA]</scope>
    <source>
        <strain evidence="1 2">M2</strain>
    </source>
</reference>
<dbReference type="InterPro" id="IPR010281">
    <property type="entry name" value="DUF885"/>
</dbReference>
<proteinExistence type="predicted"/>
<dbReference type="PANTHER" id="PTHR33361">
    <property type="entry name" value="GLR0591 PROTEIN"/>
    <property type="match status" value="1"/>
</dbReference>
<dbReference type="AlphaFoldDB" id="A0A4P6Q2B4"/>
<dbReference type="Proteomes" id="UP000292235">
    <property type="component" value="Chromosome"/>
</dbReference>
<organism evidence="1 2">
    <name type="scientific">Streptomonospora litoralis</name>
    <dbReference type="NCBI Taxonomy" id="2498135"/>
    <lineage>
        <taxon>Bacteria</taxon>
        <taxon>Bacillati</taxon>
        <taxon>Actinomycetota</taxon>
        <taxon>Actinomycetes</taxon>
        <taxon>Streptosporangiales</taxon>
        <taxon>Nocardiopsidaceae</taxon>
        <taxon>Streptomonospora</taxon>
    </lineage>
</organism>
<dbReference type="Pfam" id="PF05960">
    <property type="entry name" value="DUF885"/>
    <property type="match status" value="1"/>
</dbReference>
<evidence type="ECO:0000313" key="2">
    <source>
        <dbReference type="Proteomes" id="UP000292235"/>
    </source>
</evidence>